<evidence type="ECO:0000313" key="1">
    <source>
        <dbReference type="EMBL" id="MCD7446289.1"/>
    </source>
</evidence>
<comment type="caution">
    <text evidence="1">The sequence shown here is derived from an EMBL/GenBank/DDBJ whole genome shotgun (WGS) entry which is preliminary data.</text>
</comment>
<dbReference type="Proteomes" id="UP000823775">
    <property type="component" value="Unassembled WGS sequence"/>
</dbReference>
<dbReference type="EMBL" id="JACEIK010000010">
    <property type="protein sequence ID" value="MCD7446289.1"/>
    <property type="molecule type" value="Genomic_DNA"/>
</dbReference>
<feature type="non-terminal residue" evidence="1">
    <location>
        <position position="1"/>
    </location>
</feature>
<organism evidence="1 2">
    <name type="scientific">Datura stramonium</name>
    <name type="common">Jimsonweed</name>
    <name type="synonym">Common thornapple</name>
    <dbReference type="NCBI Taxonomy" id="4076"/>
    <lineage>
        <taxon>Eukaryota</taxon>
        <taxon>Viridiplantae</taxon>
        <taxon>Streptophyta</taxon>
        <taxon>Embryophyta</taxon>
        <taxon>Tracheophyta</taxon>
        <taxon>Spermatophyta</taxon>
        <taxon>Magnoliopsida</taxon>
        <taxon>eudicotyledons</taxon>
        <taxon>Gunneridae</taxon>
        <taxon>Pentapetalae</taxon>
        <taxon>asterids</taxon>
        <taxon>lamiids</taxon>
        <taxon>Solanales</taxon>
        <taxon>Solanaceae</taxon>
        <taxon>Solanoideae</taxon>
        <taxon>Datureae</taxon>
        <taxon>Datura</taxon>
    </lineage>
</organism>
<proteinExistence type="predicted"/>
<reference evidence="1 2" key="1">
    <citation type="journal article" date="2021" name="BMC Genomics">
        <title>Datura genome reveals duplications of psychoactive alkaloid biosynthetic genes and high mutation rate following tissue culture.</title>
        <authorList>
            <person name="Rajewski A."/>
            <person name="Carter-House D."/>
            <person name="Stajich J."/>
            <person name="Litt A."/>
        </authorList>
    </citation>
    <scope>NUCLEOTIDE SEQUENCE [LARGE SCALE GENOMIC DNA]</scope>
    <source>
        <strain evidence="1">AR-01</strain>
    </source>
</reference>
<protein>
    <submittedName>
        <fullName evidence="1">Uncharacterized protein</fullName>
    </submittedName>
</protein>
<keyword evidence="2" id="KW-1185">Reference proteome</keyword>
<accession>A0ABS8RKZ1</accession>
<gene>
    <name evidence="1" type="ORF">HAX54_000099</name>
</gene>
<evidence type="ECO:0000313" key="2">
    <source>
        <dbReference type="Proteomes" id="UP000823775"/>
    </source>
</evidence>
<name>A0ABS8RKZ1_DATST</name>
<sequence length="156" mass="17004">GRDRDLVEIKIDCRSRGKEWGRGREFGLGVGVGDGGEITESGTGSRVLGRVRIECRGRNENGGQDRILRLGSRSESWSGVGVGLGGLNFGLEVGSRGGKRGPVIEDGVDVKSQKSDLVRCRGWDGNIKSRSWVVLLTTFKPLFEISKPPQWGEKQH</sequence>
<feature type="non-terminal residue" evidence="1">
    <location>
        <position position="156"/>
    </location>
</feature>